<gene>
    <name evidence="2" type="primary">dtd_0</name>
    <name evidence="2" type="ORF">CM83_104020</name>
</gene>
<proteinExistence type="predicted"/>
<protein>
    <submittedName>
        <fullName evidence="2">D-tyrosyl-tRNA(Tyr) deacylase</fullName>
    </submittedName>
</protein>
<dbReference type="AlphaFoldDB" id="A0A0A9Y9H7"/>
<feature type="non-terminal residue" evidence="2">
    <location>
        <position position="114"/>
    </location>
</feature>
<feature type="non-terminal residue" evidence="2">
    <location>
        <position position="1"/>
    </location>
</feature>
<name>A0A0A9Y9H7_LYGHE</name>
<evidence type="ECO:0000313" key="2">
    <source>
        <dbReference type="EMBL" id="JAG29722.1"/>
    </source>
</evidence>
<feature type="region of interest" description="Disordered" evidence="1">
    <location>
        <begin position="82"/>
        <end position="114"/>
    </location>
</feature>
<organism evidence="2">
    <name type="scientific">Lygus hesperus</name>
    <name type="common">Western plant bug</name>
    <dbReference type="NCBI Taxonomy" id="30085"/>
    <lineage>
        <taxon>Eukaryota</taxon>
        <taxon>Metazoa</taxon>
        <taxon>Ecdysozoa</taxon>
        <taxon>Arthropoda</taxon>
        <taxon>Hexapoda</taxon>
        <taxon>Insecta</taxon>
        <taxon>Pterygota</taxon>
        <taxon>Neoptera</taxon>
        <taxon>Paraneoptera</taxon>
        <taxon>Hemiptera</taxon>
        <taxon>Heteroptera</taxon>
        <taxon>Panheteroptera</taxon>
        <taxon>Cimicomorpha</taxon>
        <taxon>Miridae</taxon>
        <taxon>Mirini</taxon>
        <taxon>Lygus</taxon>
    </lineage>
</organism>
<reference evidence="2" key="2">
    <citation type="submission" date="2014-07" db="EMBL/GenBank/DDBJ databases">
        <authorList>
            <person name="Hull J."/>
        </authorList>
    </citation>
    <scope>NUCLEOTIDE SEQUENCE</scope>
</reference>
<evidence type="ECO:0000256" key="1">
    <source>
        <dbReference type="SAM" id="MobiDB-lite"/>
    </source>
</evidence>
<sequence>LLQTPQRKPTPYDEEGGNPNPKPKAEFEVEEEEGLGGAAGLPEPVGRHVRRDGQTAGGNVDVAAEGLLSADVRDGLPPWRLVSAHPADDPPAWDPPAHIPPSHLIPPGCNMARR</sequence>
<feature type="region of interest" description="Disordered" evidence="1">
    <location>
        <begin position="1"/>
        <end position="57"/>
    </location>
</feature>
<accession>A0A0A9Y9H7</accession>
<reference evidence="2" key="1">
    <citation type="journal article" date="2014" name="PLoS ONE">
        <title>Transcriptome-Based Identification of ABC Transporters in the Western Tarnished Plant Bug Lygus hesperus.</title>
        <authorList>
            <person name="Hull J.J."/>
            <person name="Chaney K."/>
            <person name="Geib S.M."/>
            <person name="Fabrick J.A."/>
            <person name="Brent C.S."/>
            <person name="Walsh D."/>
            <person name="Lavine L.C."/>
        </authorList>
    </citation>
    <scope>NUCLEOTIDE SEQUENCE</scope>
</reference>
<dbReference type="EMBL" id="GBHO01013882">
    <property type="protein sequence ID" value="JAG29722.1"/>
    <property type="molecule type" value="Transcribed_RNA"/>
</dbReference>